<dbReference type="EMBL" id="KB202367">
    <property type="protein sequence ID" value="ESO90638.1"/>
    <property type="molecule type" value="Genomic_DNA"/>
</dbReference>
<dbReference type="SUPFAM" id="SSF54197">
    <property type="entry name" value="HIT-like"/>
    <property type="match status" value="1"/>
</dbReference>
<dbReference type="Gene3D" id="3.30.428.10">
    <property type="entry name" value="HIT-like"/>
    <property type="match status" value="1"/>
</dbReference>
<dbReference type="PANTHER" id="PTHR12072">
    <property type="entry name" value="CWF19, CELL CYCLE CONTROL PROTEIN"/>
    <property type="match status" value="1"/>
</dbReference>
<gene>
    <name evidence="4" type="ORF">LOTGIDRAFT_191734</name>
</gene>
<feature type="domain" description="Cwf19-like protein C-terminal" evidence="2">
    <location>
        <begin position="186"/>
        <end position="280"/>
    </location>
</feature>
<evidence type="ECO:0000313" key="4">
    <source>
        <dbReference type="EMBL" id="ESO90638.1"/>
    </source>
</evidence>
<protein>
    <recommendedName>
        <fullName evidence="6">Cwf19-like C-terminal domain-containing protein</fullName>
    </recommendedName>
</protein>
<dbReference type="CTD" id="20244949"/>
<name>V3ZHA5_LOTGI</name>
<feature type="domain" description="Cwf19-like C-terminal" evidence="3">
    <location>
        <begin position="56"/>
        <end position="177"/>
    </location>
</feature>
<evidence type="ECO:0000256" key="1">
    <source>
        <dbReference type="ARBA" id="ARBA00006795"/>
    </source>
</evidence>
<dbReference type="HOGENOM" id="CLU_078099_0_0_1"/>
<keyword evidence="5" id="KW-1185">Reference proteome</keyword>
<evidence type="ECO:0000259" key="3">
    <source>
        <dbReference type="Pfam" id="PF04677"/>
    </source>
</evidence>
<organism evidence="4 5">
    <name type="scientific">Lottia gigantea</name>
    <name type="common">Giant owl limpet</name>
    <dbReference type="NCBI Taxonomy" id="225164"/>
    <lineage>
        <taxon>Eukaryota</taxon>
        <taxon>Metazoa</taxon>
        <taxon>Spiralia</taxon>
        <taxon>Lophotrochozoa</taxon>
        <taxon>Mollusca</taxon>
        <taxon>Gastropoda</taxon>
        <taxon>Patellogastropoda</taxon>
        <taxon>Lottioidea</taxon>
        <taxon>Lottiidae</taxon>
        <taxon>Lottia</taxon>
    </lineage>
</organism>
<evidence type="ECO:0000259" key="2">
    <source>
        <dbReference type="Pfam" id="PF04676"/>
    </source>
</evidence>
<dbReference type="OMA" id="ISECEFC"/>
<evidence type="ECO:0000313" key="5">
    <source>
        <dbReference type="Proteomes" id="UP000030746"/>
    </source>
</evidence>
<dbReference type="GO" id="GO:0071014">
    <property type="term" value="C:post-mRNA release spliceosomal complex"/>
    <property type="evidence" value="ECO:0007669"/>
    <property type="project" value="TreeGrafter"/>
</dbReference>
<dbReference type="InterPro" id="IPR006768">
    <property type="entry name" value="Cwf19-like_C_dom-1"/>
</dbReference>
<dbReference type="RefSeq" id="XP_009058637.1">
    <property type="nucleotide sequence ID" value="XM_009060389.1"/>
</dbReference>
<dbReference type="Pfam" id="PF04677">
    <property type="entry name" value="CwfJ_C_1"/>
    <property type="match status" value="1"/>
</dbReference>
<dbReference type="Pfam" id="PF04676">
    <property type="entry name" value="CwfJ_C_2"/>
    <property type="match status" value="1"/>
</dbReference>
<dbReference type="OrthoDB" id="2113965at2759"/>
<dbReference type="GO" id="GO:0000398">
    <property type="term" value="P:mRNA splicing, via spliceosome"/>
    <property type="evidence" value="ECO:0007669"/>
    <property type="project" value="TreeGrafter"/>
</dbReference>
<dbReference type="KEGG" id="lgi:LOTGIDRAFT_191734"/>
<sequence>MGTAEDQNAMFARLAGRSVEKTDDDYQVDDMFISKAARQQSESKLEEKDRSRAIMEHQKMASAMSKCQFCFDKVPKHLIIAIGQKSYLCLPHHKPLTVGHCLIVPMIHSTSCTAIDEDVWQEMQLFRKTLAKLFREKDDEDTVFMETSMYLKRHPHTYIECVPLEREVGDLAPIYFKKAIQDTETEWAQNKKLVDLSKKDIRHSVPKGFPYFAVDFGLQGGFAHVIEDEHRFPTYFGQEIVGGMIDASHRLWKNPPKESFDEQRIRVLEFSDWWKPHDWTQNIG</sequence>
<dbReference type="PANTHER" id="PTHR12072:SF5">
    <property type="entry name" value="CWF19-LIKE PROTEIN 2"/>
    <property type="match status" value="1"/>
</dbReference>
<comment type="similarity">
    <text evidence="1">Belongs to the CWF19 family.</text>
</comment>
<proteinExistence type="inferred from homology"/>
<reference evidence="4 5" key="1">
    <citation type="journal article" date="2013" name="Nature">
        <title>Insights into bilaterian evolution from three spiralian genomes.</title>
        <authorList>
            <person name="Simakov O."/>
            <person name="Marletaz F."/>
            <person name="Cho S.J."/>
            <person name="Edsinger-Gonzales E."/>
            <person name="Havlak P."/>
            <person name="Hellsten U."/>
            <person name="Kuo D.H."/>
            <person name="Larsson T."/>
            <person name="Lv J."/>
            <person name="Arendt D."/>
            <person name="Savage R."/>
            <person name="Osoegawa K."/>
            <person name="de Jong P."/>
            <person name="Grimwood J."/>
            <person name="Chapman J.A."/>
            <person name="Shapiro H."/>
            <person name="Aerts A."/>
            <person name="Otillar R.P."/>
            <person name="Terry A.Y."/>
            <person name="Boore J.L."/>
            <person name="Grigoriev I.V."/>
            <person name="Lindberg D.R."/>
            <person name="Seaver E.C."/>
            <person name="Weisblat D.A."/>
            <person name="Putnam N.H."/>
            <person name="Rokhsar D.S."/>
        </authorList>
    </citation>
    <scope>NUCLEOTIDE SEQUENCE [LARGE SCALE GENOMIC DNA]</scope>
</reference>
<dbReference type="GeneID" id="20244949"/>
<dbReference type="Proteomes" id="UP000030746">
    <property type="component" value="Unassembled WGS sequence"/>
</dbReference>
<accession>V3ZHA5</accession>
<dbReference type="InterPro" id="IPR040194">
    <property type="entry name" value="Cwf19-like"/>
</dbReference>
<dbReference type="AlphaFoldDB" id="V3ZHA5"/>
<dbReference type="InterPro" id="IPR036265">
    <property type="entry name" value="HIT-like_sf"/>
</dbReference>
<evidence type="ECO:0008006" key="6">
    <source>
        <dbReference type="Google" id="ProtNLM"/>
    </source>
</evidence>
<dbReference type="STRING" id="225164.V3ZHA5"/>
<dbReference type="InterPro" id="IPR006767">
    <property type="entry name" value="Cwf19-like_C_dom-2"/>
</dbReference>